<evidence type="ECO:0000256" key="2">
    <source>
        <dbReference type="ARBA" id="ARBA00004651"/>
    </source>
</evidence>
<proteinExistence type="predicted"/>
<comment type="subcellular location">
    <subcellularLocation>
        <location evidence="2">Cell membrane</location>
        <topology evidence="2">Multi-pass membrane protein</topology>
    </subcellularLocation>
</comment>
<evidence type="ECO:0000313" key="13">
    <source>
        <dbReference type="EMBL" id="TQV83284.1"/>
    </source>
</evidence>
<dbReference type="CDD" id="cd00075">
    <property type="entry name" value="HATPase"/>
    <property type="match status" value="1"/>
</dbReference>
<dbReference type="GO" id="GO:0000155">
    <property type="term" value="F:phosphorelay sensor kinase activity"/>
    <property type="evidence" value="ECO:0007669"/>
    <property type="project" value="InterPro"/>
</dbReference>
<evidence type="ECO:0000256" key="10">
    <source>
        <dbReference type="SAM" id="Phobius"/>
    </source>
</evidence>
<dbReference type="GO" id="GO:0005886">
    <property type="term" value="C:plasma membrane"/>
    <property type="evidence" value="ECO:0007669"/>
    <property type="project" value="UniProtKB-SubCell"/>
</dbReference>
<keyword evidence="10" id="KW-0812">Transmembrane</keyword>
<comment type="catalytic activity">
    <reaction evidence="1">
        <text>ATP + protein L-histidine = ADP + protein N-phospho-L-histidine.</text>
        <dbReference type="EC" id="2.7.13.3"/>
    </reaction>
</comment>
<evidence type="ECO:0000259" key="12">
    <source>
        <dbReference type="PROSITE" id="PS50885"/>
    </source>
</evidence>
<dbReference type="SMART" id="SM00388">
    <property type="entry name" value="HisKA"/>
    <property type="match status" value="1"/>
</dbReference>
<dbReference type="PANTHER" id="PTHR44936:SF10">
    <property type="entry name" value="SENSOR PROTEIN RSTB"/>
    <property type="match status" value="1"/>
</dbReference>
<feature type="domain" description="HAMP" evidence="12">
    <location>
        <begin position="192"/>
        <end position="247"/>
    </location>
</feature>
<keyword evidence="4" id="KW-1003">Cell membrane</keyword>
<evidence type="ECO:0000313" key="14">
    <source>
        <dbReference type="Proteomes" id="UP000315252"/>
    </source>
</evidence>
<keyword evidence="10" id="KW-1133">Transmembrane helix</keyword>
<comment type="caution">
    <text evidence="13">The sequence shown here is derived from an EMBL/GenBank/DDBJ whole genome shotgun (WGS) entry which is preliminary data.</text>
</comment>
<dbReference type="RefSeq" id="WP_142894422.1">
    <property type="nucleotide sequence ID" value="NZ_ML660052.1"/>
</dbReference>
<feature type="transmembrane region" description="Helical" evidence="10">
    <location>
        <begin position="15"/>
        <end position="36"/>
    </location>
</feature>
<evidence type="ECO:0000256" key="6">
    <source>
        <dbReference type="ARBA" id="ARBA00022679"/>
    </source>
</evidence>
<keyword evidence="8 13" id="KW-0418">Kinase</keyword>
<dbReference type="EMBL" id="VHSH01000001">
    <property type="protein sequence ID" value="TQV83284.1"/>
    <property type="molecule type" value="Genomic_DNA"/>
</dbReference>
<feature type="domain" description="Histidine kinase" evidence="11">
    <location>
        <begin position="261"/>
        <end position="465"/>
    </location>
</feature>
<dbReference type="Gene3D" id="1.10.287.130">
    <property type="match status" value="1"/>
</dbReference>
<evidence type="ECO:0000256" key="1">
    <source>
        <dbReference type="ARBA" id="ARBA00000085"/>
    </source>
</evidence>
<keyword evidence="5" id="KW-0597">Phosphoprotein</keyword>
<dbReference type="SUPFAM" id="SSF47384">
    <property type="entry name" value="Homodimeric domain of signal transducing histidine kinase"/>
    <property type="match status" value="1"/>
</dbReference>
<dbReference type="InterPro" id="IPR005467">
    <property type="entry name" value="His_kinase_dom"/>
</dbReference>
<dbReference type="AlphaFoldDB" id="A0A545U1G9"/>
<dbReference type="Gene3D" id="3.30.565.10">
    <property type="entry name" value="Histidine kinase-like ATPase, C-terminal domain"/>
    <property type="match status" value="1"/>
</dbReference>
<evidence type="ECO:0000256" key="3">
    <source>
        <dbReference type="ARBA" id="ARBA00012438"/>
    </source>
</evidence>
<dbReference type="EC" id="2.7.13.3" evidence="3"/>
<evidence type="ECO:0000256" key="4">
    <source>
        <dbReference type="ARBA" id="ARBA00022475"/>
    </source>
</evidence>
<keyword evidence="7" id="KW-0547">Nucleotide-binding</keyword>
<dbReference type="GO" id="GO:0005524">
    <property type="term" value="F:ATP binding"/>
    <property type="evidence" value="ECO:0007669"/>
    <property type="project" value="UniProtKB-KW"/>
</dbReference>
<dbReference type="PROSITE" id="PS50109">
    <property type="entry name" value="HIS_KIN"/>
    <property type="match status" value="1"/>
</dbReference>
<dbReference type="InterPro" id="IPR036097">
    <property type="entry name" value="HisK_dim/P_sf"/>
</dbReference>
<gene>
    <name evidence="13" type="ORF">FKG95_01400</name>
</gene>
<evidence type="ECO:0000256" key="5">
    <source>
        <dbReference type="ARBA" id="ARBA00022553"/>
    </source>
</evidence>
<dbReference type="InterPro" id="IPR004358">
    <property type="entry name" value="Sig_transdc_His_kin-like_C"/>
</dbReference>
<dbReference type="Proteomes" id="UP000315252">
    <property type="component" value="Unassembled WGS sequence"/>
</dbReference>
<sequence>MTGHRLKLPPLARSLSARLLILTVAFVMLSEVLIYAPSIGRFRVSFLEGRLAAGHLAILALEATDDKMVTKDLEQELLDHVNAYSVALTKPEDSIKLMLMVDKPGEVDAAFDLRRGTFFGLIGDAFMSLWHTDNRVLRVVGVSPKDPGTLVDVVLDEAPMRAAMWDYSQRILALSFGIAFFTAALVYLSLHWLMVRPMRRITGSMVEFRSAPEDATISLPHSDRGDEIGIAQRELTSMQEGLRSALQQKTRLAALGTAVTKINHDLRNILATAVLVSDRLTGSDDPEVRRVTPTLLRAIDRAVNLCAQTLNFTREGPPVLDLSHFDLRDLVQDVGEELPEPADGSSVWLNRLEAGTDVEADRDQLFRVLANLGHNAIQAGATEVAVTARQSGDRFVIVVQDNGPGLPPRAREKLFQPFEGSARVDGTGLGLAIARDLMRAHGGDIELENSDADGTCFCLILPMTQSRPKLTTNGRAAA</sequence>
<dbReference type="InterPro" id="IPR050980">
    <property type="entry name" value="2C_sensor_his_kinase"/>
</dbReference>
<protein>
    <recommendedName>
        <fullName evidence="3">histidine kinase</fullName>
        <ecNumber evidence="3">2.7.13.3</ecNumber>
    </recommendedName>
</protein>
<reference evidence="13 14" key="1">
    <citation type="submission" date="2019-06" db="EMBL/GenBank/DDBJ databases">
        <title>Whole genome sequence for Rhodospirillaceae sp. R148.</title>
        <authorList>
            <person name="Wang G."/>
        </authorList>
    </citation>
    <scope>NUCLEOTIDE SEQUENCE [LARGE SCALE GENOMIC DNA]</scope>
    <source>
        <strain evidence="13 14">R148</strain>
    </source>
</reference>
<dbReference type="InterPro" id="IPR036890">
    <property type="entry name" value="HATPase_C_sf"/>
</dbReference>
<dbReference type="InterPro" id="IPR003661">
    <property type="entry name" value="HisK_dim/P_dom"/>
</dbReference>
<keyword evidence="10" id="KW-0472">Membrane</keyword>
<keyword evidence="9" id="KW-0067">ATP-binding</keyword>
<keyword evidence="6" id="KW-0808">Transferase</keyword>
<evidence type="ECO:0000256" key="8">
    <source>
        <dbReference type="ARBA" id="ARBA00022777"/>
    </source>
</evidence>
<evidence type="ECO:0000259" key="11">
    <source>
        <dbReference type="PROSITE" id="PS50109"/>
    </source>
</evidence>
<dbReference type="SMART" id="SM00387">
    <property type="entry name" value="HATPase_c"/>
    <property type="match status" value="1"/>
</dbReference>
<dbReference type="PRINTS" id="PR00344">
    <property type="entry name" value="BCTRLSENSOR"/>
</dbReference>
<dbReference type="PROSITE" id="PS50885">
    <property type="entry name" value="HAMP"/>
    <property type="match status" value="1"/>
</dbReference>
<name>A0A545U1G9_9PROT</name>
<accession>A0A545U1G9</accession>
<organism evidence="13 14">
    <name type="scientific">Denitrobaculum tricleocarpae</name>
    <dbReference type="NCBI Taxonomy" id="2591009"/>
    <lineage>
        <taxon>Bacteria</taxon>
        <taxon>Pseudomonadati</taxon>
        <taxon>Pseudomonadota</taxon>
        <taxon>Alphaproteobacteria</taxon>
        <taxon>Rhodospirillales</taxon>
        <taxon>Rhodospirillaceae</taxon>
        <taxon>Denitrobaculum</taxon>
    </lineage>
</organism>
<feature type="transmembrane region" description="Helical" evidence="10">
    <location>
        <begin position="171"/>
        <end position="194"/>
    </location>
</feature>
<keyword evidence="14" id="KW-1185">Reference proteome</keyword>
<dbReference type="Pfam" id="PF02518">
    <property type="entry name" value="HATPase_c"/>
    <property type="match status" value="1"/>
</dbReference>
<dbReference type="SUPFAM" id="SSF55874">
    <property type="entry name" value="ATPase domain of HSP90 chaperone/DNA topoisomerase II/histidine kinase"/>
    <property type="match status" value="1"/>
</dbReference>
<dbReference type="PANTHER" id="PTHR44936">
    <property type="entry name" value="SENSOR PROTEIN CREC"/>
    <property type="match status" value="1"/>
</dbReference>
<dbReference type="InterPro" id="IPR003594">
    <property type="entry name" value="HATPase_dom"/>
</dbReference>
<dbReference type="InterPro" id="IPR003660">
    <property type="entry name" value="HAMP_dom"/>
</dbReference>
<evidence type="ECO:0000256" key="7">
    <source>
        <dbReference type="ARBA" id="ARBA00022741"/>
    </source>
</evidence>
<evidence type="ECO:0000256" key="9">
    <source>
        <dbReference type="ARBA" id="ARBA00022840"/>
    </source>
</evidence>
<dbReference type="OrthoDB" id="9784218at2"/>